<keyword evidence="2" id="KW-1185">Reference proteome</keyword>
<accession>A0AAD3SSL5</accession>
<reference evidence="1" key="1">
    <citation type="submission" date="2023-05" db="EMBL/GenBank/DDBJ databases">
        <title>Nepenthes gracilis genome sequencing.</title>
        <authorList>
            <person name="Fukushima K."/>
        </authorList>
    </citation>
    <scope>NUCLEOTIDE SEQUENCE</scope>
    <source>
        <strain evidence="1">SING2019-196</strain>
    </source>
</reference>
<protein>
    <submittedName>
        <fullName evidence="1">Uncharacterized protein</fullName>
    </submittedName>
</protein>
<sequence length="104" mass="12156">MEMVRIAETERLVFFSFKFPVNQKPFVSMEIVAWSRQILLLCLLWHLGSSKNFLCSLKYSITGVLRKVEEEKKINFDGGSFQKLMALHFLIDFGYSLEFAFAYS</sequence>
<comment type="caution">
    <text evidence="1">The sequence shown here is derived from an EMBL/GenBank/DDBJ whole genome shotgun (WGS) entry which is preliminary data.</text>
</comment>
<dbReference type="Proteomes" id="UP001279734">
    <property type="component" value="Unassembled WGS sequence"/>
</dbReference>
<organism evidence="1 2">
    <name type="scientific">Nepenthes gracilis</name>
    <name type="common">Slender pitcher plant</name>
    <dbReference type="NCBI Taxonomy" id="150966"/>
    <lineage>
        <taxon>Eukaryota</taxon>
        <taxon>Viridiplantae</taxon>
        <taxon>Streptophyta</taxon>
        <taxon>Embryophyta</taxon>
        <taxon>Tracheophyta</taxon>
        <taxon>Spermatophyta</taxon>
        <taxon>Magnoliopsida</taxon>
        <taxon>eudicotyledons</taxon>
        <taxon>Gunneridae</taxon>
        <taxon>Pentapetalae</taxon>
        <taxon>Caryophyllales</taxon>
        <taxon>Nepenthaceae</taxon>
        <taxon>Nepenthes</taxon>
    </lineage>
</organism>
<evidence type="ECO:0000313" key="1">
    <source>
        <dbReference type="EMBL" id="GMH15911.1"/>
    </source>
</evidence>
<dbReference type="EMBL" id="BSYO01000016">
    <property type="protein sequence ID" value="GMH15911.1"/>
    <property type="molecule type" value="Genomic_DNA"/>
</dbReference>
<name>A0AAD3SSL5_NEPGR</name>
<gene>
    <name evidence="1" type="ORF">Nepgr_017752</name>
</gene>
<dbReference type="AlphaFoldDB" id="A0AAD3SSL5"/>
<proteinExistence type="predicted"/>
<evidence type="ECO:0000313" key="2">
    <source>
        <dbReference type="Proteomes" id="UP001279734"/>
    </source>
</evidence>